<keyword evidence="8" id="KW-0326">Glycosidase</keyword>
<dbReference type="CDD" id="cd00056">
    <property type="entry name" value="ENDO3c"/>
    <property type="match status" value="1"/>
</dbReference>
<evidence type="ECO:0000256" key="3">
    <source>
        <dbReference type="ARBA" id="ARBA00022763"/>
    </source>
</evidence>
<evidence type="ECO:0000256" key="9">
    <source>
        <dbReference type="ARBA" id="ARBA00044632"/>
    </source>
</evidence>
<dbReference type="InterPro" id="IPR012904">
    <property type="entry name" value="OGG_N"/>
</dbReference>
<keyword evidence="5" id="KW-0234">DNA repair</keyword>
<accession>A0A955LBY5</accession>
<dbReference type="EMBL" id="JAGQLF010000104">
    <property type="protein sequence ID" value="MCA9387375.1"/>
    <property type="molecule type" value="Genomic_DNA"/>
</dbReference>
<dbReference type="SUPFAM" id="SSF55945">
    <property type="entry name" value="TATA-box binding protein-like"/>
    <property type="match status" value="1"/>
</dbReference>
<dbReference type="Pfam" id="PF00730">
    <property type="entry name" value="HhH-GPD"/>
    <property type="match status" value="1"/>
</dbReference>
<evidence type="ECO:0000256" key="2">
    <source>
        <dbReference type="ARBA" id="ARBA00012720"/>
    </source>
</evidence>
<proteinExistence type="inferred from homology"/>
<dbReference type="GO" id="GO:0003684">
    <property type="term" value="F:damaged DNA binding"/>
    <property type="evidence" value="ECO:0007669"/>
    <property type="project" value="InterPro"/>
</dbReference>
<dbReference type="InterPro" id="IPR052054">
    <property type="entry name" value="Oxidative_DNA_repair_enzyme"/>
</dbReference>
<evidence type="ECO:0000256" key="4">
    <source>
        <dbReference type="ARBA" id="ARBA00022801"/>
    </source>
</evidence>
<keyword evidence="4" id="KW-0378">Hydrolase</keyword>
<sequence length="272" mass="31895">MNKFNYFHLDITKTLDSGQTFLWEKEFTNKYIGHFIDKIIILQNVNNYWFWQTYPNNNDFEFISKYFNPDYKLTNKLLSSDAILNESFKRFKGIHILKQPLEETMISFVLATNKNINAIKKSLNKLMEMQNIKITTEFGSYYLFPSSDFLSSLDEEDIAKSGTGYRTTNLKQLSKRLAEGFNIPNNLSYSEAKEILMSFRGIGNKVADCILTFSLGYKNVTPIDRWSERVITDLYKSKLPKKYEEKLNWYTSRFGNDTAIAGQILFEHIRNL</sequence>
<dbReference type="SUPFAM" id="SSF48150">
    <property type="entry name" value="DNA-glycosylase"/>
    <property type="match status" value="1"/>
</dbReference>
<comment type="similarity">
    <text evidence="1">Belongs to the type-1 OGG1 family.</text>
</comment>
<evidence type="ECO:0000256" key="8">
    <source>
        <dbReference type="ARBA" id="ARBA00023295"/>
    </source>
</evidence>
<dbReference type="EC" id="4.2.99.18" evidence="2"/>
<dbReference type="InterPro" id="IPR023170">
    <property type="entry name" value="HhH_base_excis_C"/>
</dbReference>
<dbReference type="GO" id="GO:0140078">
    <property type="term" value="F:class I DNA-(apurinic or apyrimidinic site) endonuclease activity"/>
    <property type="evidence" value="ECO:0007669"/>
    <property type="project" value="UniProtKB-EC"/>
</dbReference>
<reference evidence="11" key="1">
    <citation type="submission" date="2020-04" db="EMBL/GenBank/DDBJ databases">
        <authorList>
            <person name="Zhang T."/>
        </authorList>
    </citation>
    <scope>NUCLEOTIDE SEQUENCE</scope>
    <source>
        <strain evidence="11">HKST-UBA09</strain>
    </source>
</reference>
<dbReference type="AlphaFoldDB" id="A0A955LBY5"/>
<dbReference type="SMART" id="SM00478">
    <property type="entry name" value="ENDO3c"/>
    <property type="match status" value="1"/>
</dbReference>
<dbReference type="Gene3D" id="3.30.310.260">
    <property type="match status" value="1"/>
</dbReference>
<evidence type="ECO:0000313" key="11">
    <source>
        <dbReference type="EMBL" id="MCA9387375.1"/>
    </source>
</evidence>
<feature type="domain" description="HhH-GPD" evidence="10">
    <location>
        <begin position="110"/>
        <end position="264"/>
    </location>
</feature>
<dbReference type="GO" id="GO:0006289">
    <property type="term" value="P:nucleotide-excision repair"/>
    <property type="evidence" value="ECO:0007669"/>
    <property type="project" value="InterPro"/>
</dbReference>
<evidence type="ECO:0000259" key="10">
    <source>
        <dbReference type="SMART" id="SM00478"/>
    </source>
</evidence>
<evidence type="ECO:0000256" key="7">
    <source>
        <dbReference type="ARBA" id="ARBA00023268"/>
    </source>
</evidence>
<gene>
    <name evidence="11" type="ORF">KC669_05065</name>
</gene>
<dbReference type="GO" id="GO:0006284">
    <property type="term" value="P:base-excision repair"/>
    <property type="evidence" value="ECO:0007669"/>
    <property type="project" value="InterPro"/>
</dbReference>
<dbReference type="Gene3D" id="1.10.340.30">
    <property type="entry name" value="Hypothetical protein, domain 2"/>
    <property type="match status" value="1"/>
</dbReference>
<evidence type="ECO:0000256" key="6">
    <source>
        <dbReference type="ARBA" id="ARBA00023239"/>
    </source>
</evidence>
<evidence type="ECO:0000256" key="1">
    <source>
        <dbReference type="ARBA" id="ARBA00010679"/>
    </source>
</evidence>
<evidence type="ECO:0000313" key="12">
    <source>
        <dbReference type="Proteomes" id="UP000714915"/>
    </source>
</evidence>
<dbReference type="Pfam" id="PF07934">
    <property type="entry name" value="OGG_N"/>
    <property type="match status" value="1"/>
</dbReference>
<evidence type="ECO:0000256" key="5">
    <source>
        <dbReference type="ARBA" id="ARBA00023204"/>
    </source>
</evidence>
<dbReference type="PANTHER" id="PTHR10242">
    <property type="entry name" value="8-OXOGUANINE DNA GLYCOSYLASE"/>
    <property type="match status" value="1"/>
</dbReference>
<dbReference type="InterPro" id="IPR011257">
    <property type="entry name" value="DNA_glycosylase"/>
</dbReference>
<dbReference type="Proteomes" id="UP000714915">
    <property type="component" value="Unassembled WGS sequence"/>
</dbReference>
<organism evidence="11 12">
    <name type="scientific">Candidatus Dojkabacteria bacterium</name>
    <dbReference type="NCBI Taxonomy" id="2099670"/>
    <lineage>
        <taxon>Bacteria</taxon>
        <taxon>Candidatus Dojkabacteria</taxon>
    </lineage>
</organism>
<keyword evidence="3" id="KW-0227">DNA damage</keyword>
<keyword evidence="7" id="KW-0511">Multifunctional enzyme</keyword>
<dbReference type="InterPro" id="IPR003265">
    <property type="entry name" value="HhH-GPD_domain"/>
</dbReference>
<name>A0A955LBY5_9BACT</name>
<reference evidence="11" key="2">
    <citation type="journal article" date="2021" name="Microbiome">
        <title>Successional dynamics and alternative stable states in a saline activated sludge microbial community over 9 years.</title>
        <authorList>
            <person name="Wang Y."/>
            <person name="Ye J."/>
            <person name="Ju F."/>
            <person name="Liu L."/>
            <person name="Boyd J.A."/>
            <person name="Deng Y."/>
            <person name="Parks D.H."/>
            <person name="Jiang X."/>
            <person name="Yin X."/>
            <person name="Woodcroft B.J."/>
            <person name="Tyson G.W."/>
            <person name="Hugenholtz P."/>
            <person name="Polz M.F."/>
            <person name="Zhang T."/>
        </authorList>
    </citation>
    <scope>NUCLEOTIDE SEQUENCE</scope>
    <source>
        <strain evidence="11">HKST-UBA09</strain>
    </source>
</reference>
<dbReference type="GO" id="GO:0008534">
    <property type="term" value="F:oxidized purine nucleobase lesion DNA N-glycosylase activity"/>
    <property type="evidence" value="ECO:0007669"/>
    <property type="project" value="InterPro"/>
</dbReference>
<dbReference type="Gene3D" id="1.10.1670.10">
    <property type="entry name" value="Helix-hairpin-Helix base-excision DNA repair enzymes (C-terminal)"/>
    <property type="match status" value="1"/>
</dbReference>
<comment type="catalytic activity">
    <reaction evidence="9">
        <text>2'-deoxyribonucleotide-(2'-deoxyribose 5'-phosphate)-2'-deoxyribonucleotide-DNA = a 3'-end 2'-deoxyribonucleotide-(2,3-dehydro-2,3-deoxyribose 5'-phosphate)-DNA + a 5'-end 5'-phospho-2'-deoxyribonucleoside-DNA + H(+)</text>
        <dbReference type="Rhea" id="RHEA:66592"/>
        <dbReference type="Rhea" id="RHEA-COMP:13180"/>
        <dbReference type="Rhea" id="RHEA-COMP:16897"/>
        <dbReference type="Rhea" id="RHEA-COMP:17067"/>
        <dbReference type="ChEBI" id="CHEBI:15378"/>
        <dbReference type="ChEBI" id="CHEBI:136412"/>
        <dbReference type="ChEBI" id="CHEBI:157695"/>
        <dbReference type="ChEBI" id="CHEBI:167181"/>
        <dbReference type="EC" id="4.2.99.18"/>
    </reaction>
</comment>
<keyword evidence="6" id="KW-0456">Lyase</keyword>
<dbReference type="PANTHER" id="PTHR10242:SF2">
    <property type="entry name" value="N-GLYCOSYLASE_DNA LYASE"/>
    <property type="match status" value="1"/>
</dbReference>
<comment type="caution">
    <text evidence="11">The sequence shown here is derived from an EMBL/GenBank/DDBJ whole genome shotgun (WGS) entry which is preliminary data.</text>
</comment>
<protein>
    <recommendedName>
        <fullName evidence="2">DNA-(apurinic or apyrimidinic site) lyase</fullName>
        <ecNumber evidence="2">4.2.99.18</ecNumber>
    </recommendedName>
</protein>